<dbReference type="Gene3D" id="3.30.310.50">
    <property type="entry name" value="Alpha-D-phosphohexomutase, C-terminal domain"/>
    <property type="match status" value="1"/>
</dbReference>
<feature type="non-terminal residue" evidence="2">
    <location>
        <position position="1"/>
    </location>
</feature>
<sequence>DATEAATDLTDGLRITLVTGDIVHLRPSGNAPELRFYAEASGVEAAAALLEAGLSALRAALTEQARG</sequence>
<dbReference type="SUPFAM" id="SSF55957">
    <property type="entry name" value="Phosphoglucomutase, C-terminal domain"/>
    <property type="match status" value="1"/>
</dbReference>
<proteinExistence type="predicted"/>
<dbReference type="AlphaFoldDB" id="A0A0F9EAY6"/>
<organism evidence="2">
    <name type="scientific">marine sediment metagenome</name>
    <dbReference type="NCBI Taxonomy" id="412755"/>
    <lineage>
        <taxon>unclassified sequences</taxon>
        <taxon>metagenomes</taxon>
        <taxon>ecological metagenomes</taxon>
    </lineage>
</organism>
<comment type="caution">
    <text evidence="2">The sequence shown here is derived from an EMBL/GenBank/DDBJ whole genome shotgun (WGS) entry which is preliminary data.</text>
</comment>
<feature type="domain" description="Alpha-D-phosphohexomutase C-terminal" evidence="1">
    <location>
        <begin position="9"/>
        <end position="51"/>
    </location>
</feature>
<dbReference type="EMBL" id="LAZR01025654">
    <property type="protein sequence ID" value="KKL71228.1"/>
    <property type="molecule type" value="Genomic_DNA"/>
</dbReference>
<reference evidence="2" key="1">
    <citation type="journal article" date="2015" name="Nature">
        <title>Complex archaea that bridge the gap between prokaryotes and eukaryotes.</title>
        <authorList>
            <person name="Spang A."/>
            <person name="Saw J.H."/>
            <person name="Jorgensen S.L."/>
            <person name="Zaremba-Niedzwiedzka K."/>
            <person name="Martijn J."/>
            <person name="Lind A.E."/>
            <person name="van Eijk R."/>
            <person name="Schleper C."/>
            <person name="Guy L."/>
            <person name="Ettema T.J."/>
        </authorList>
    </citation>
    <scope>NUCLEOTIDE SEQUENCE</scope>
</reference>
<dbReference type="InterPro" id="IPR036900">
    <property type="entry name" value="A-D-PHexomutase_C_sf"/>
</dbReference>
<evidence type="ECO:0000259" key="1">
    <source>
        <dbReference type="Pfam" id="PF00408"/>
    </source>
</evidence>
<accession>A0A0F9EAY6</accession>
<protein>
    <recommendedName>
        <fullName evidence="1">Alpha-D-phosphohexomutase C-terminal domain-containing protein</fullName>
    </recommendedName>
</protein>
<evidence type="ECO:0000313" key="2">
    <source>
        <dbReference type="EMBL" id="KKL71228.1"/>
    </source>
</evidence>
<gene>
    <name evidence="2" type="ORF">LCGC14_2096990</name>
</gene>
<dbReference type="InterPro" id="IPR005843">
    <property type="entry name" value="A-D-PHexomutase_C"/>
</dbReference>
<name>A0A0F9EAY6_9ZZZZ</name>
<dbReference type="GO" id="GO:0016868">
    <property type="term" value="F:intramolecular phosphotransferase activity"/>
    <property type="evidence" value="ECO:0007669"/>
    <property type="project" value="InterPro"/>
</dbReference>
<dbReference type="Pfam" id="PF00408">
    <property type="entry name" value="PGM_PMM_IV"/>
    <property type="match status" value="1"/>
</dbReference>